<name>A0AAP0HC60_9MAGN</name>
<accession>A0AAP0HC60</accession>
<gene>
    <name evidence="1" type="ORF">Syun_031153</name>
</gene>
<reference evidence="1 2" key="1">
    <citation type="submission" date="2024-01" db="EMBL/GenBank/DDBJ databases">
        <title>Genome assemblies of Stephania.</title>
        <authorList>
            <person name="Yang L."/>
        </authorList>
    </citation>
    <scope>NUCLEOTIDE SEQUENCE [LARGE SCALE GENOMIC DNA]</scope>
    <source>
        <strain evidence="1">YNDBR</strain>
        <tissue evidence="1">Leaf</tissue>
    </source>
</reference>
<evidence type="ECO:0000313" key="2">
    <source>
        <dbReference type="Proteomes" id="UP001420932"/>
    </source>
</evidence>
<organism evidence="1 2">
    <name type="scientific">Stephania yunnanensis</name>
    <dbReference type="NCBI Taxonomy" id="152371"/>
    <lineage>
        <taxon>Eukaryota</taxon>
        <taxon>Viridiplantae</taxon>
        <taxon>Streptophyta</taxon>
        <taxon>Embryophyta</taxon>
        <taxon>Tracheophyta</taxon>
        <taxon>Spermatophyta</taxon>
        <taxon>Magnoliopsida</taxon>
        <taxon>Ranunculales</taxon>
        <taxon>Menispermaceae</taxon>
        <taxon>Menispermoideae</taxon>
        <taxon>Cissampelideae</taxon>
        <taxon>Stephania</taxon>
    </lineage>
</organism>
<dbReference type="AlphaFoldDB" id="A0AAP0HC60"/>
<protein>
    <submittedName>
        <fullName evidence="1">Uncharacterized protein</fullName>
    </submittedName>
</protein>
<sequence length="125" mass="13992">MLADGCRYKPSLAAAVRSWVFHCVVASFVRRIRAPNNEPTRDVGSASFTARRTTALAPVHQHERCAGSLTGDMGLSVVLHSPLHFRTHELWGSGWLIVKHEIDVLKLRAQQTLFAVRYVERNSIS</sequence>
<comment type="caution">
    <text evidence="1">The sequence shown here is derived from an EMBL/GenBank/DDBJ whole genome shotgun (WGS) entry which is preliminary data.</text>
</comment>
<keyword evidence="2" id="KW-1185">Reference proteome</keyword>
<evidence type="ECO:0000313" key="1">
    <source>
        <dbReference type="EMBL" id="KAK9081374.1"/>
    </source>
</evidence>
<proteinExistence type="predicted"/>
<dbReference type="EMBL" id="JBBNAF010000055">
    <property type="protein sequence ID" value="KAK9081374.1"/>
    <property type="molecule type" value="Genomic_DNA"/>
</dbReference>
<dbReference type="Proteomes" id="UP001420932">
    <property type="component" value="Unassembled WGS sequence"/>
</dbReference>